<dbReference type="GO" id="GO:0005737">
    <property type="term" value="C:cytoplasm"/>
    <property type="evidence" value="ECO:0007669"/>
    <property type="project" value="EnsemblFungi"/>
</dbReference>
<evidence type="ECO:0000256" key="4">
    <source>
        <dbReference type="ARBA" id="ARBA00038288"/>
    </source>
</evidence>
<dbReference type="InterPro" id="IPR030387">
    <property type="entry name" value="G_Bms1/Tsr1_dom"/>
</dbReference>
<evidence type="ECO:0000313" key="8">
    <source>
        <dbReference type="Proteomes" id="UP000094236"/>
    </source>
</evidence>
<dbReference type="Proteomes" id="UP000094236">
    <property type="component" value="Unassembled WGS sequence"/>
</dbReference>
<evidence type="ECO:0000259" key="6">
    <source>
        <dbReference type="PROSITE" id="PS51714"/>
    </source>
</evidence>
<dbReference type="InterPro" id="IPR007034">
    <property type="entry name" value="BMS1_TSR1_C"/>
</dbReference>
<dbReference type="GO" id="GO:0003924">
    <property type="term" value="F:GTPase activity"/>
    <property type="evidence" value="ECO:0007669"/>
    <property type="project" value="TreeGrafter"/>
</dbReference>
<dbReference type="GO" id="GO:0034511">
    <property type="term" value="F:U3 snoRNA binding"/>
    <property type="evidence" value="ECO:0007669"/>
    <property type="project" value="TreeGrafter"/>
</dbReference>
<feature type="compositionally biased region" description="Acidic residues" evidence="5">
    <location>
        <begin position="438"/>
        <end position="462"/>
    </location>
</feature>
<reference evidence="8" key="1">
    <citation type="submission" date="2016-05" db="EMBL/GenBank/DDBJ databases">
        <title>Comparative genomics of biotechnologically important yeasts.</title>
        <authorList>
            <consortium name="DOE Joint Genome Institute"/>
            <person name="Riley R."/>
            <person name="Haridas S."/>
            <person name="Wolfe K.H."/>
            <person name="Lopes M.R."/>
            <person name="Hittinger C.T."/>
            <person name="Goker M."/>
            <person name="Salamov A."/>
            <person name="Wisecaver J."/>
            <person name="Long T.M."/>
            <person name="Aerts A.L."/>
            <person name="Barry K."/>
            <person name="Choi C."/>
            <person name="Clum A."/>
            <person name="Coughlan A.Y."/>
            <person name="Deshpande S."/>
            <person name="Douglass A.P."/>
            <person name="Hanson S.J."/>
            <person name="Klenk H.-P."/>
            <person name="Labutti K."/>
            <person name="Lapidus A."/>
            <person name="Lindquist E."/>
            <person name="Lipzen A."/>
            <person name="Meier-Kolthoff J.P."/>
            <person name="Ohm R.A."/>
            <person name="Otillar R.P."/>
            <person name="Pangilinan J."/>
            <person name="Peng Y."/>
            <person name="Rokas A."/>
            <person name="Rosa C.A."/>
            <person name="Scheuner C."/>
            <person name="Sibirny A.A."/>
            <person name="Slot J.C."/>
            <person name="Stielow J.B."/>
            <person name="Sun H."/>
            <person name="Kurtzman C.P."/>
            <person name="Blackwell M."/>
            <person name="Grigoriev I.V."/>
            <person name="Jeffries T.W."/>
        </authorList>
    </citation>
    <scope>NUCLEOTIDE SEQUENCE [LARGE SCALE GENOMIC DNA]</scope>
    <source>
        <strain evidence="8">NRRL Y-2460</strain>
    </source>
</reference>
<protein>
    <recommendedName>
        <fullName evidence="6">Bms1-type G domain-containing protein</fullName>
    </recommendedName>
</protein>
<dbReference type="STRING" id="669874.A0A1E4TWM2"/>
<evidence type="ECO:0000256" key="5">
    <source>
        <dbReference type="SAM" id="MobiDB-lite"/>
    </source>
</evidence>
<dbReference type="Pfam" id="PF04950">
    <property type="entry name" value="RIBIOP_C"/>
    <property type="match status" value="1"/>
</dbReference>
<evidence type="ECO:0000313" key="7">
    <source>
        <dbReference type="EMBL" id="ODV96136.1"/>
    </source>
</evidence>
<dbReference type="GO" id="GO:0000461">
    <property type="term" value="P:endonucleolytic cleavage to generate mature 3'-end of SSU-rRNA from (SSU-rRNA, 5.8S rRNA, LSU-rRNA)"/>
    <property type="evidence" value="ECO:0007669"/>
    <property type="project" value="EnsemblFungi"/>
</dbReference>
<dbReference type="GO" id="GO:0030688">
    <property type="term" value="C:preribosome, small subunit precursor"/>
    <property type="evidence" value="ECO:0007669"/>
    <property type="project" value="EnsemblFungi"/>
</dbReference>
<keyword evidence="3" id="KW-0539">Nucleus</keyword>
<evidence type="ECO:0000256" key="1">
    <source>
        <dbReference type="ARBA" id="ARBA00004604"/>
    </source>
</evidence>
<dbReference type="InterPro" id="IPR039761">
    <property type="entry name" value="Bms1/Tsr1"/>
</dbReference>
<keyword evidence="8" id="KW-1185">Reference proteome</keyword>
<accession>A0A1E4TWM2</accession>
<dbReference type="SMART" id="SM00785">
    <property type="entry name" value="AARP2CN"/>
    <property type="match status" value="1"/>
</dbReference>
<dbReference type="SMART" id="SM01362">
    <property type="entry name" value="DUF663"/>
    <property type="match status" value="1"/>
</dbReference>
<keyword evidence="2" id="KW-0690">Ribosome biogenesis</keyword>
<sequence>MAGHSHRSTLKNNHKPFKSRHASKSALKNQYKGKVEKDNSLKTNKKLKTISKFDRKNFNNQLKKNKILASSLERKIFNGPSGVEKIVTIIALTNDISCIDIAEKLINSCKDNDDEIQEILKFQVPSVRSVKINRFKSNLKIIIPDDSNFISLLDACKISDFVIFGLSASQEVDPKIGEQLLRAIELQGISSVLGVVPNAISAYPNRKNLQADALRSLSLYFNHFFPDQEKLYNLENPSDCINATSLLCRKFPKSVTWRDLRGYMLANSVEWVPSLENNNVEGYMAVEGVVRGVGFTANRLIHIPGYGDFQIDHIEKIPTRYHRNNKLDVEMVDESENKFFPNINQENLDELAPLEYNMSDDELENDINGDKLDEKSIRRGAKDQNIDDFNIKKRIPKGMSEYQSRWFLEDELEELVDEVGAEEELQEISKQKLKQVNGDDDDEDDDDDEMSVEGEYDNQEMDNEGEIEPSEMFVDLSPEEERRQLELFKQREHDDLEFPDEIELSPSESAIERLQRYRGIKSLASCEWDCDEQDSGKQPSEWLRLLRIKNFKATKNKIIKQAITEAQVVAGDKVRIFIKVPFFILEKIGNPLQQPFIIYGLLEHEHKLAVSNFSIQTWEDYDKPIPSKDSIIVQYGPRRQLIQPVFGSNSNNKNNVHKYSRFLHENSLEIATCIAPVTFTNSPAIFFKQSAETGKIELLGSGTFLNCDHTRVLAKRIVLTGEPFKIHKKVVTVRYMFFNPEDINHFKSIPLFTKMGRAGFIRESLGTHGYFKATFDNKLNAQDTIAMALYKRVWPKPSIMWSG</sequence>
<feature type="region of interest" description="Disordered" evidence="5">
    <location>
        <begin position="1"/>
        <end position="39"/>
    </location>
</feature>
<dbReference type="PROSITE" id="PS51714">
    <property type="entry name" value="G_BMS1"/>
    <property type="match status" value="1"/>
</dbReference>
<gene>
    <name evidence="7" type="ORF">PACTADRAFT_49538</name>
</gene>
<name>A0A1E4TWM2_PACTA</name>
<dbReference type="Pfam" id="PF08142">
    <property type="entry name" value="AARP2CN"/>
    <property type="match status" value="1"/>
</dbReference>
<dbReference type="Pfam" id="PF22298">
    <property type="entry name" value="Tsr1_G-like"/>
    <property type="match status" value="1"/>
</dbReference>
<feature type="region of interest" description="Disordered" evidence="5">
    <location>
        <begin position="423"/>
        <end position="462"/>
    </location>
</feature>
<comment type="subcellular location">
    <subcellularLocation>
        <location evidence="1">Nucleus</location>
        <location evidence="1">Nucleolus</location>
    </subcellularLocation>
</comment>
<comment type="similarity">
    <text evidence="4">Belongs to the TRAFAC class translation factor GTPase superfamily. Bms1-like GTPase family. TSR1 subfamily.</text>
</comment>
<dbReference type="EMBL" id="KV454013">
    <property type="protein sequence ID" value="ODV96136.1"/>
    <property type="molecule type" value="Genomic_DNA"/>
</dbReference>
<dbReference type="GO" id="GO:0005525">
    <property type="term" value="F:GTP binding"/>
    <property type="evidence" value="ECO:0007669"/>
    <property type="project" value="TreeGrafter"/>
</dbReference>
<dbReference type="AlphaFoldDB" id="A0A1E4TWM2"/>
<dbReference type="OrthoDB" id="119302at2759"/>
<dbReference type="PANTHER" id="PTHR12858">
    <property type="entry name" value="RIBOSOME BIOGENESIS PROTEIN"/>
    <property type="match status" value="1"/>
</dbReference>
<feature type="domain" description="Bms1-type G" evidence="6">
    <location>
        <begin position="83"/>
        <end position="253"/>
    </location>
</feature>
<dbReference type="InterPro" id="IPR012948">
    <property type="entry name" value="AARP2CN"/>
</dbReference>
<dbReference type="GO" id="GO:0043021">
    <property type="term" value="F:ribonucleoprotein complex binding"/>
    <property type="evidence" value="ECO:0007669"/>
    <property type="project" value="EnsemblFungi"/>
</dbReference>
<evidence type="ECO:0000256" key="2">
    <source>
        <dbReference type="ARBA" id="ARBA00022517"/>
    </source>
</evidence>
<dbReference type="PANTHER" id="PTHR12858:SF1">
    <property type="entry name" value="PRE-RRNA-PROCESSING PROTEIN TSR1 HOMOLOG"/>
    <property type="match status" value="1"/>
</dbReference>
<feature type="compositionally biased region" description="Basic residues" evidence="5">
    <location>
        <begin position="1"/>
        <end position="23"/>
    </location>
</feature>
<evidence type="ECO:0000256" key="3">
    <source>
        <dbReference type="ARBA" id="ARBA00023242"/>
    </source>
</evidence>
<organism evidence="7 8">
    <name type="scientific">Pachysolen tannophilus NRRL Y-2460</name>
    <dbReference type="NCBI Taxonomy" id="669874"/>
    <lineage>
        <taxon>Eukaryota</taxon>
        <taxon>Fungi</taxon>
        <taxon>Dikarya</taxon>
        <taxon>Ascomycota</taxon>
        <taxon>Saccharomycotina</taxon>
        <taxon>Pichiomycetes</taxon>
        <taxon>Pachysolenaceae</taxon>
        <taxon>Pachysolen</taxon>
    </lineage>
</organism>
<dbReference type="GO" id="GO:0005730">
    <property type="term" value="C:nucleolus"/>
    <property type="evidence" value="ECO:0007669"/>
    <property type="project" value="UniProtKB-SubCell"/>
</dbReference>
<proteinExistence type="inferred from homology"/>